<protein>
    <submittedName>
        <fullName evidence="2">Hpt domain-containing protein</fullName>
    </submittedName>
</protein>
<evidence type="ECO:0000259" key="1">
    <source>
        <dbReference type="Pfam" id="PF01627"/>
    </source>
</evidence>
<dbReference type="Pfam" id="PF01627">
    <property type="entry name" value="Hpt"/>
    <property type="match status" value="1"/>
</dbReference>
<reference evidence="2 3" key="1">
    <citation type="submission" date="2016-10" db="EMBL/GenBank/DDBJ databases">
        <authorList>
            <person name="de Groot N.N."/>
        </authorList>
    </citation>
    <scope>NUCLEOTIDE SEQUENCE [LARGE SCALE GENOMIC DNA]</scope>
    <source>
        <strain evidence="2 3">DSM 21741</strain>
    </source>
</reference>
<name>A0A1H1XCC9_9ACTN</name>
<accession>A0A1H1XCC9</accession>
<feature type="domain" description="HPt" evidence="1">
    <location>
        <begin position="35"/>
        <end position="111"/>
    </location>
</feature>
<organism evidence="2 3">
    <name type="scientific">Friedmanniella luteola</name>
    <dbReference type="NCBI Taxonomy" id="546871"/>
    <lineage>
        <taxon>Bacteria</taxon>
        <taxon>Bacillati</taxon>
        <taxon>Actinomycetota</taxon>
        <taxon>Actinomycetes</taxon>
        <taxon>Propionibacteriales</taxon>
        <taxon>Nocardioidaceae</taxon>
        <taxon>Friedmanniella</taxon>
    </lineage>
</organism>
<dbReference type="AlphaFoldDB" id="A0A1H1XCC9"/>
<gene>
    <name evidence="2" type="ORF">SAMN04488543_2962</name>
</gene>
<keyword evidence="3" id="KW-1185">Reference proteome</keyword>
<dbReference type="SUPFAM" id="SSF47226">
    <property type="entry name" value="Histidine-containing phosphotransfer domain, HPT domain"/>
    <property type="match status" value="1"/>
</dbReference>
<evidence type="ECO:0000313" key="3">
    <source>
        <dbReference type="Proteomes" id="UP000199092"/>
    </source>
</evidence>
<dbReference type="InterPro" id="IPR036641">
    <property type="entry name" value="HPT_dom_sf"/>
</dbReference>
<dbReference type="Gene3D" id="1.20.120.160">
    <property type="entry name" value="HPT domain"/>
    <property type="match status" value="1"/>
</dbReference>
<dbReference type="GO" id="GO:0000160">
    <property type="term" value="P:phosphorelay signal transduction system"/>
    <property type="evidence" value="ECO:0007669"/>
    <property type="project" value="InterPro"/>
</dbReference>
<dbReference type="InterPro" id="IPR008207">
    <property type="entry name" value="Sig_transdc_His_kin_Hpt_dom"/>
</dbReference>
<dbReference type="Proteomes" id="UP000199092">
    <property type="component" value="Chromosome I"/>
</dbReference>
<dbReference type="STRING" id="546871.SAMN04488543_2962"/>
<dbReference type="RefSeq" id="WP_091413831.1">
    <property type="nucleotide sequence ID" value="NZ_LT629749.1"/>
</dbReference>
<dbReference type="EMBL" id="LT629749">
    <property type="protein sequence ID" value="SDT06780.1"/>
    <property type="molecule type" value="Genomic_DNA"/>
</dbReference>
<proteinExistence type="predicted"/>
<evidence type="ECO:0000313" key="2">
    <source>
        <dbReference type="EMBL" id="SDT06780.1"/>
    </source>
</evidence>
<sequence length="123" mass="13041">MVPEQPHPDPDDALRALMRTLAASAREANLARTAVLEEAQAALEAGRLDAEHREAAVAAAHQVVGSAGTFGRRRSSVLAADLEQWFRDGPPAGGDAAGRERVRAQLAELRTDLTAAGDHQDEV</sequence>